<evidence type="ECO:0000256" key="7">
    <source>
        <dbReference type="ARBA" id="ARBA00022692"/>
    </source>
</evidence>
<evidence type="ECO:0000313" key="14">
    <source>
        <dbReference type="RefSeq" id="XP_031403419.1"/>
    </source>
</evidence>
<proteinExistence type="inferred from homology"/>
<keyword evidence="9" id="KW-1133">Transmembrane helix</keyword>
<keyword evidence="12" id="KW-0464">Manganese</keyword>
<keyword evidence="10" id="KW-0333">Golgi apparatus</keyword>
<reference evidence="14" key="2">
    <citation type="submission" date="2025-08" db="UniProtKB">
        <authorList>
            <consortium name="RefSeq"/>
        </authorList>
    </citation>
    <scope>IDENTIFICATION</scope>
    <source>
        <tissue evidence="14">Leaf</tissue>
    </source>
</reference>
<keyword evidence="8" id="KW-0735">Signal-anchor</keyword>
<evidence type="ECO:0000256" key="10">
    <source>
        <dbReference type="ARBA" id="ARBA00023034"/>
    </source>
</evidence>
<comment type="subcellular location">
    <subcellularLocation>
        <location evidence="2">Golgi apparatus membrane</location>
        <topology evidence="2">Single-pass type II membrane protein</topology>
    </subcellularLocation>
</comment>
<protein>
    <submittedName>
        <fullName evidence="14">Probable beta-1,3-galactosyltransferase 14 isoform X1</fullName>
    </submittedName>
</protein>
<comment type="pathway">
    <text evidence="3">Protein modification; protein glycosylation.</text>
</comment>
<dbReference type="UniPathway" id="UPA00378"/>
<evidence type="ECO:0000256" key="9">
    <source>
        <dbReference type="ARBA" id="ARBA00022989"/>
    </source>
</evidence>
<organism evidence="13 14">
    <name type="scientific">Punica granatum</name>
    <name type="common">Pomegranate</name>
    <dbReference type="NCBI Taxonomy" id="22663"/>
    <lineage>
        <taxon>Eukaryota</taxon>
        <taxon>Viridiplantae</taxon>
        <taxon>Streptophyta</taxon>
        <taxon>Embryophyta</taxon>
        <taxon>Tracheophyta</taxon>
        <taxon>Spermatophyta</taxon>
        <taxon>Magnoliopsida</taxon>
        <taxon>eudicotyledons</taxon>
        <taxon>Gunneridae</taxon>
        <taxon>Pentapetalae</taxon>
        <taxon>rosids</taxon>
        <taxon>malvids</taxon>
        <taxon>Myrtales</taxon>
        <taxon>Lythraceae</taxon>
        <taxon>Punica</taxon>
    </lineage>
</organism>
<comment type="similarity">
    <text evidence="4">Belongs to the glycosyltransferase 31 family.</text>
</comment>
<keyword evidence="5" id="KW-0328">Glycosyltransferase</keyword>
<evidence type="ECO:0000256" key="6">
    <source>
        <dbReference type="ARBA" id="ARBA00022679"/>
    </source>
</evidence>
<comment type="cofactor">
    <cofactor evidence="1">
        <name>Mn(2+)</name>
        <dbReference type="ChEBI" id="CHEBI:29035"/>
    </cofactor>
</comment>
<keyword evidence="7" id="KW-0812">Transmembrane</keyword>
<evidence type="ECO:0000256" key="11">
    <source>
        <dbReference type="ARBA" id="ARBA00023136"/>
    </source>
</evidence>
<dbReference type="GeneID" id="116212843"/>
<evidence type="ECO:0000256" key="1">
    <source>
        <dbReference type="ARBA" id="ARBA00001936"/>
    </source>
</evidence>
<keyword evidence="13" id="KW-1185">Reference proteome</keyword>
<dbReference type="GO" id="GO:0016758">
    <property type="term" value="F:hexosyltransferase activity"/>
    <property type="evidence" value="ECO:0007669"/>
    <property type="project" value="InterPro"/>
</dbReference>
<reference evidence="13" key="1">
    <citation type="journal article" date="2020" name="Plant Biotechnol. J.">
        <title>The pomegranate (Punica granatum L.) draft genome dissects genetic divergence between soft- and hard-seeded cultivars.</title>
        <authorList>
            <person name="Luo X."/>
            <person name="Li H."/>
            <person name="Wu Z."/>
            <person name="Yao W."/>
            <person name="Zhao P."/>
            <person name="Cao D."/>
            <person name="Yu H."/>
            <person name="Li K."/>
            <person name="Poudel K."/>
            <person name="Zhao D."/>
            <person name="Zhang F."/>
            <person name="Xia X."/>
            <person name="Chen L."/>
            <person name="Wang Q."/>
            <person name="Jing D."/>
            <person name="Cao S."/>
        </authorList>
    </citation>
    <scope>NUCLEOTIDE SEQUENCE [LARGE SCALE GENOMIC DNA]</scope>
    <source>
        <strain evidence="13">cv. Tunisia</strain>
    </source>
</reference>
<accession>A0A6P8EA53</accession>
<dbReference type="AlphaFoldDB" id="A0A6P8EA53"/>
<evidence type="ECO:0000256" key="5">
    <source>
        <dbReference type="ARBA" id="ARBA00022676"/>
    </source>
</evidence>
<keyword evidence="6" id="KW-0808">Transferase</keyword>
<evidence type="ECO:0000256" key="4">
    <source>
        <dbReference type="ARBA" id="ARBA00008661"/>
    </source>
</evidence>
<dbReference type="Pfam" id="PF01762">
    <property type="entry name" value="Galactosyl_T"/>
    <property type="match status" value="1"/>
</dbReference>
<dbReference type="InterPro" id="IPR002659">
    <property type="entry name" value="Glyco_trans_31"/>
</dbReference>
<dbReference type="Proteomes" id="UP000515151">
    <property type="component" value="Chromosome 7"/>
</dbReference>
<evidence type="ECO:0000256" key="8">
    <source>
        <dbReference type="ARBA" id="ARBA00022968"/>
    </source>
</evidence>
<gene>
    <name evidence="14" type="primary">LOC116212843</name>
</gene>
<dbReference type="OrthoDB" id="414175at2759"/>
<keyword evidence="11" id="KW-0472">Membrane</keyword>
<evidence type="ECO:0000256" key="12">
    <source>
        <dbReference type="ARBA" id="ARBA00023211"/>
    </source>
</evidence>
<evidence type="ECO:0000313" key="13">
    <source>
        <dbReference type="Proteomes" id="UP000515151"/>
    </source>
</evidence>
<name>A0A6P8EA53_PUNGR</name>
<dbReference type="RefSeq" id="XP_031403419.1">
    <property type="nucleotide sequence ID" value="XM_031547559.1"/>
</dbReference>
<evidence type="ECO:0000256" key="2">
    <source>
        <dbReference type="ARBA" id="ARBA00004323"/>
    </source>
</evidence>
<evidence type="ECO:0000256" key="3">
    <source>
        <dbReference type="ARBA" id="ARBA00004922"/>
    </source>
</evidence>
<sequence length="151" mass="17244">MRTDHLSLLLAQKWTNPQTYLGCLKKGPIFRDPKLKWYEPLHELLGKDYFLQAYGPIYALSADVSSQAITNLRNNSFRMSSNEDVTIGAWMLAMNVNHENHRLLHVPSCEPQAIAVWDIPKCSGLCHPEKQLLELHRMESCSKSPTVPLED</sequence>
<dbReference type="GO" id="GO:0000139">
    <property type="term" value="C:Golgi membrane"/>
    <property type="evidence" value="ECO:0007669"/>
    <property type="project" value="UniProtKB-SubCell"/>
</dbReference>